<gene>
    <name evidence="8" type="ORF">VE01_07540</name>
</gene>
<dbReference type="PANTHER" id="PTHR36206">
    <property type="entry name" value="ASPERCRYPTIN BIOSYNTHESIS CLUSTER-SPECIFIC TRANSCRIPTION REGULATOR ATNN-RELATED"/>
    <property type="match status" value="1"/>
</dbReference>
<evidence type="ECO:0000256" key="2">
    <source>
        <dbReference type="ARBA" id="ARBA00022833"/>
    </source>
</evidence>
<keyword evidence="4" id="KW-0238">DNA-binding</keyword>
<keyword evidence="5" id="KW-0804">Transcription</keyword>
<organism evidence="8 9">
    <name type="scientific">Pseudogymnoascus verrucosus</name>
    <dbReference type="NCBI Taxonomy" id="342668"/>
    <lineage>
        <taxon>Eukaryota</taxon>
        <taxon>Fungi</taxon>
        <taxon>Dikarya</taxon>
        <taxon>Ascomycota</taxon>
        <taxon>Pezizomycotina</taxon>
        <taxon>Leotiomycetes</taxon>
        <taxon>Thelebolales</taxon>
        <taxon>Thelebolaceae</taxon>
        <taxon>Pseudogymnoascus</taxon>
    </lineage>
</organism>
<evidence type="ECO:0000256" key="4">
    <source>
        <dbReference type="ARBA" id="ARBA00023125"/>
    </source>
</evidence>
<dbReference type="GO" id="GO:0003677">
    <property type="term" value="F:DNA binding"/>
    <property type="evidence" value="ECO:0007669"/>
    <property type="project" value="UniProtKB-KW"/>
</dbReference>
<keyword evidence="1" id="KW-0479">Metal-binding</keyword>
<dbReference type="AlphaFoldDB" id="A0A1B8GGF1"/>
<dbReference type="InterPro" id="IPR052360">
    <property type="entry name" value="Transcr_Regulatory_Proteins"/>
</dbReference>
<dbReference type="SUPFAM" id="SSF57701">
    <property type="entry name" value="Zn2/Cys6 DNA-binding domain"/>
    <property type="match status" value="1"/>
</dbReference>
<evidence type="ECO:0000256" key="6">
    <source>
        <dbReference type="ARBA" id="ARBA00023242"/>
    </source>
</evidence>
<dbReference type="PROSITE" id="PS00463">
    <property type="entry name" value="ZN2_CY6_FUNGAL_1"/>
    <property type="match status" value="1"/>
</dbReference>
<evidence type="ECO:0000259" key="7">
    <source>
        <dbReference type="PROSITE" id="PS50048"/>
    </source>
</evidence>
<dbReference type="InterPro" id="IPR001138">
    <property type="entry name" value="Zn2Cys6_DnaBD"/>
</dbReference>
<evidence type="ECO:0000256" key="3">
    <source>
        <dbReference type="ARBA" id="ARBA00023015"/>
    </source>
</evidence>
<evidence type="ECO:0000256" key="5">
    <source>
        <dbReference type="ARBA" id="ARBA00023163"/>
    </source>
</evidence>
<dbReference type="STRING" id="342668.A0A1B8GGF1"/>
<dbReference type="GO" id="GO:0000981">
    <property type="term" value="F:DNA-binding transcription factor activity, RNA polymerase II-specific"/>
    <property type="evidence" value="ECO:0007669"/>
    <property type="project" value="InterPro"/>
</dbReference>
<reference evidence="8 9" key="1">
    <citation type="submission" date="2016-03" db="EMBL/GenBank/DDBJ databases">
        <title>Comparative genomics of Pseudogymnoascus destructans, the fungus causing white-nose syndrome of bats.</title>
        <authorList>
            <person name="Palmer J.M."/>
            <person name="Drees K.P."/>
            <person name="Foster J.T."/>
            <person name="Lindner D.L."/>
        </authorList>
    </citation>
    <scope>NUCLEOTIDE SEQUENCE [LARGE SCALE GENOMIC DNA]</scope>
    <source>
        <strain evidence="8 9">UAMH 10579</strain>
    </source>
</reference>
<dbReference type="SMART" id="SM00066">
    <property type="entry name" value="GAL4"/>
    <property type="match status" value="1"/>
</dbReference>
<evidence type="ECO:0000256" key="1">
    <source>
        <dbReference type="ARBA" id="ARBA00022723"/>
    </source>
</evidence>
<dbReference type="RefSeq" id="XP_018128645.1">
    <property type="nucleotide sequence ID" value="XM_018276974.2"/>
</dbReference>
<sequence>MDGVSITKFSRTGAPKSKGGCATCRNRRVKCDEGKPYCIRCVKAKRTCGGYNPVKGRSRQDNGHTAPLQYALIKPKKLPLLQAAASSLTLRAPSSAFLGESEIEKRYFSYFQETATTGLDGTWGWSLWNSLMLQSSHQEPFVRHSIIAIGALLKSHEAAYLAGVGPRSVVVPYIARLHRSFALSKYDTAVKSMRKAMSVGMSSPRQTLLGCILVVCFEMLIGNSYLAIKHAHSGTSILEQWRTQTLTPIQEERPLLSPAPLVVEDEIVEAFRSLSIQITTLGNDNAAIYTKKTANYDWVNSTAPLTCTDLRETHVYLNEIVCRVYHFITTIPIPSGSIVSPKKLDYEPLQEDSSVMTNMVIYRTAFEVTENVRAQQGHLAQEISNWMRLFKPLLESLCVKEKANGATFNCASHVAAMMHIQAIATMILTAGVLVTNEMEYDKFDTLFLELVDLATLIVKLRQQSKKGNSWVGGPWIDIGLTPQLFVVVTRCRDPIIRRRAIKLLEGWYIEGFWDPALIAQIGLFIMEVEEEGLEEVDFGWGKQSIIPEWSRAVISRISEDSQKRTALIQCVLKSGGADGGPVWREKYVEW</sequence>
<accession>A0A1B8GGF1</accession>
<dbReference type="EMBL" id="KV460239">
    <property type="protein sequence ID" value="OBT94912.1"/>
    <property type="molecule type" value="Genomic_DNA"/>
</dbReference>
<dbReference type="Gene3D" id="4.10.240.10">
    <property type="entry name" value="Zn(2)-C6 fungal-type DNA-binding domain"/>
    <property type="match status" value="1"/>
</dbReference>
<dbReference type="GO" id="GO:0008270">
    <property type="term" value="F:zinc ion binding"/>
    <property type="evidence" value="ECO:0007669"/>
    <property type="project" value="InterPro"/>
</dbReference>
<protein>
    <recommendedName>
        <fullName evidence="7">Zn(2)-C6 fungal-type domain-containing protein</fullName>
    </recommendedName>
</protein>
<dbReference type="Proteomes" id="UP000091956">
    <property type="component" value="Unassembled WGS sequence"/>
</dbReference>
<reference evidence="9" key="2">
    <citation type="journal article" date="2018" name="Nat. Commun.">
        <title>Extreme sensitivity to ultraviolet light in the fungal pathogen causing white-nose syndrome of bats.</title>
        <authorList>
            <person name="Palmer J.M."/>
            <person name="Drees K.P."/>
            <person name="Foster J.T."/>
            <person name="Lindner D.L."/>
        </authorList>
    </citation>
    <scope>NUCLEOTIDE SEQUENCE [LARGE SCALE GENOMIC DNA]</scope>
    <source>
        <strain evidence="9">UAMH 10579</strain>
    </source>
</reference>
<keyword evidence="9" id="KW-1185">Reference proteome</keyword>
<dbReference type="PROSITE" id="PS50048">
    <property type="entry name" value="ZN2_CY6_FUNGAL_2"/>
    <property type="match status" value="1"/>
</dbReference>
<dbReference type="Pfam" id="PF00172">
    <property type="entry name" value="Zn_clus"/>
    <property type="match status" value="1"/>
</dbReference>
<dbReference type="InterPro" id="IPR036864">
    <property type="entry name" value="Zn2-C6_fun-type_DNA-bd_sf"/>
</dbReference>
<keyword evidence="6" id="KW-0539">Nucleus</keyword>
<name>A0A1B8GGF1_9PEZI</name>
<keyword evidence="2" id="KW-0862">Zinc</keyword>
<dbReference type="OrthoDB" id="3172332at2759"/>
<feature type="domain" description="Zn(2)-C6 fungal-type" evidence="7">
    <location>
        <begin position="20"/>
        <end position="48"/>
    </location>
</feature>
<keyword evidence="3" id="KW-0805">Transcription regulation</keyword>
<evidence type="ECO:0000313" key="8">
    <source>
        <dbReference type="EMBL" id="OBT94912.1"/>
    </source>
</evidence>
<dbReference type="GeneID" id="28840926"/>
<evidence type="ECO:0000313" key="9">
    <source>
        <dbReference type="Proteomes" id="UP000091956"/>
    </source>
</evidence>
<proteinExistence type="predicted"/>
<dbReference type="CDD" id="cd00067">
    <property type="entry name" value="GAL4"/>
    <property type="match status" value="1"/>
</dbReference>
<dbReference type="PANTHER" id="PTHR36206:SF4">
    <property type="entry name" value="HYPOTHETICAL CONSERVED PROTEIN (EUROFUNG)-RELATED"/>
    <property type="match status" value="1"/>
</dbReference>